<name>F4X472_ACREC</name>
<keyword evidence="3" id="KW-0560">Oxidoreductase</keyword>
<evidence type="ECO:0000313" key="6">
    <source>
        <dbReference type="Proteomes" id="UP000007755"/>
    </source>
</evidence>
<dbReference type="FunCoup" id="F4X472">
    <property type="interactions" value="1116"/>
</dbReference>
<dbReference type="PIRSF" id="PIRSF000126">
    <property type="entry name" value="11-beta-HSD1"/>
    <property type="match status" value="1"/>
</dbReference>
<protein>
    <submittedName>
        <fullName evidence="5">Estradiol 17-beta-dehydrogenase 12</fullName>
    </submittedName>
</protein>
<dbReference type="OrthoDB" id="5545019at2759"/>
<evidence type="ECO:0000256" key="1">
    <source>
        <dbReference type="ARBA" id="ARBA00006484"/>
    </source>
</evidence>
<comment type="similarity">
    <text evidence="1 4">Belongs to the short-chain dehydrogenases/reductases (SDR) family.</text>
</comment>
<dbReference type="SUPFAM" id="SSF51735">
    <property type="entry name" value="NAD(P)-binding Rossmann-fold domains"/>
    <property type="match status" value="1"/>
</dbReference>
<dbReference type="InterPro" id="IPR002347">
    <property type="entry name" value="SDR_fam"/>
</dbReference>
<proteinExistence type="inferred from homology"/>
<keyword evidence="6" id="KW-1185">Reference proteome</keyword>
<dbReference type="STRING" id="103372.F4X472"/>
<organism evidence="6">
    <name type="scientific">Acromyrmex echinatior</name>
    <name type="common">Panamanian leafcutter ant</name>
    <name type="synonym">Acromyrmex octospinosus echinatior</name>
    <dbReference type="NCBI Taxonomy" id="103372"/>
    <lineage>
        <taxon>Eukaryota</taxon>
        <taxon>Metazoa</taxon>
        <taxon>Ecdysozoa</taxon>
        <taxon>Arthropoda</taxon>
        <taxon>Hexapoda</taxon>
        <taxon>Insecta</taxon>
        <taxon>Pterygota</taxon>
        <taxon>Neoptera</taxon>
        <taxon>Endopterygota</taxon>
        <taxon>Hymenoptera</taxon>
        <taxon>Apocrita</taxon>
        <taxon>Aculeata</taxon>
        <taxon>Formicoidea</taxon>
        <taxon>Formicidae</taxon>
        <taxon>Myrmicinae</taxon>
        <taxon>Acromyrmex</taxon>
    </lineage>
</organism>
<dbReference type="Pfam" id="PF00106">
    <property type="entry name" value="adh_short"/>
    <property type="match status" value="1"/>
</dbReference>
<keyword evidence="2" id="KW-0521">NADP</keyword>
<dbReference type="EMBL" id="GL888628">
    <property type="protein sequence ID" value="EGI58740.1"/>
    <property type="molecule type" value="Genomic_DNA"/>
</dbReference>
<evidence type="ECO:0000256" key="3">
    <source>
        <dbReference type="ARBA" id="ARBA00023002"/>
    </source>
</evidence>
<accession>F4X472</accession>
<gene>
    <name evidence="5" type="ORF">G5I_13131</name>
</gene>
<dbReference type="PRINTS" id="PR00080">
    <property type="entry name" value="SDRFAMILY"/>
</dbReference>
<dbReference type="CDD" id="cd05356">
    <property type="entry name" value="17beta-HSD1_like_SDR_c"/>
    <property type="match status" value="1"/>
</dbReference>
<dbReference type="FunFam" id="3.40.50.720:FF:000137">
    <property type="entry name" value="Hydroxysteroid (17-beta) dehydrogenase 3"/>
    <property type="match status" value="1"/>
</dbReference>
<dbReference type="GO" id="GO:0005783">
    <property type="term" value="C:endoplasmic reticulum"/>
    <property type="evidence" value="ECO:0007669"/>
    <property type="project" value="TreeGrafter"/>
</dbReference>
<evidence type="ECO:0000256" key="2">
    <source>
        <dbReference type="ARBA" id="ARBA00022857"/>
    </source>
</evidence>
<dbReference type="GO" id="GO:0016491">
    <property type="term" value="F:oxidoreductase activity"/>
    <property type="evidence" value="ECO:0007669"/>
    <property type="project" value="UniProtKB-KW"/>
</dbReference>
<dbReference type="InterPro" id="IPR036291">
    <property type="entry name" value="NAD(P)-bd_dom_sf"/>
</dbReference>
<dbReference type="Gene3D" id="3.40.50.720">
    <property type="entry name" value="NAD(P)-binding Rossmann-like Domain"/>
    <property type="match status" value="1"/>
</dbReference>
<dbReference type="eggNOG" id="KOG1014">
    <property type="taxonomic scope" value="Eukaryota"/>
</dbReference>
<reference evidence="5" key="1">
    <citation type="submission" date="2011-02" db="EMBL/GenBank/DDBJ databases">
        <title>The genome of the leaf-cutting ant Acromyrmex echinatior suggests key adaptations to social evolution and fungus farming.</title>
        <authorList>
            <person name="Nygaard S."/>
            <person name="Zhang G."/>
        </authorList>
    </citation>
    <scope>NUCLEOTIDE SEQUENCE</scope>
</reference>
<dbReference type="InParanoid" id="F4X472"/>
<dbReference type="PANTHER" id="PTHR43899:SF13">
    <property type="entry name" value="RH59310P"/>
    <property type="match status" value="1"/>
</dbReference>
<sequence>MNLILSCPCLAVPYAYLLVRCHWRLVAGDWCFKDLSNPCDGVQKQIPLMALWWEKIFLLIIALISLRILVKIGILTWKKLIAPTFGFGIHFRTQGKWAVVTGATDGLGKAFAKALAEEGMDIVLVSRSLPKLKDVATEIEQKYCVETRIVEADLTEGQIVYAEIGKATQDLEVGVLVNNAGASYDHPEMFTNVSEEVLARILQLNVAGVTGVARAILPGMLERGKGVLINVSSTAAAIPSPYLSVYAASKAYIDKLSADLATEAAPRGVTVQCVLPGPVATKMSKIKRPTWMAPSPETFVKASLRTVGIESRTTGYPPHSLIIGFINALRYTCETGAVWLVAKTMLNLRRRALYKKTKPTIVQETAEENTF</sequence>
<dbReference type="PANTHER" id="PTHR43899">
    <property type="entry name" value="RH59310P"/>
    <property type="match status" value="1"/>
</dbReference>
<dbReference type="Proteomes" id="UP000007755">
    <property type="component" value="Unassembled WGS sequence"/>
</dbReference>
<dbReference type="AlphaFoldDB" id="F4X472"/>
<evidence type="ECO:0000256" key="4">
    <source>
        <dbReference type="RuleBase" id="RU000363"/>
    </source>
</evidence>
<dbReference type="PRINTS" id="PR00081">
    <property type="entry name" value="GDHRDH"/>
</dbReference>
<evidence type="ECO:0000313" key="5">
    <source>
        <dbReference type="EMBL" id="EGI58740.1"/>
    </source>
</evidence>
<dbReference type="InterPro" id="IPR051019">
    <property type="entry name" value="VLCFA-Steroid_DH"/>
</dbReference>